<accession>A0ABP0Y032</accession>
<dbReference type="EMBL" id="OZ021745">
    <property type="protein sequence ID" value="CAK9313332.1"/>
    <property type="molecule type" value="Genomic_DNA"/>
</dbReference>
<proteinExistence type="predicted"/>
<keyword evidence="1" id="KW-0812">Transmembrane</keyword>
<evidence type="ECO:0000313" key="2">
    <source>
        <dbReference type="EMBL" id="CAK9313332.1"/>
    </source>
</evidence>
<organism evidence="2 3">
    <name type="scientific">Citrullus colocynthis</name>
    <name type="common">colocynth</name>
    <dbReference type="NCBI Taxonomy" id="252529"/>
    <lineage>
        <taxon>Eukaryota</taxon>
        <taxon>Viridiplantae</taxon>
        <taxon>Streptophyta</taxon>
        <taxon>Embryophyta</taxon>
        <taxon>Tracheophyta</taxon>
        <taxon>Spermatophyta</taxon>
        <taxon>Magnoliopsida</taxon>
        <taxon>eudicotyledons</taxon>
        <taxon>Gunneridae</taxon>
        <taxon>Pentapetalae</taxon>
        <taxon>rosids</taxon>
        <taxon>fabids</taxon>
        <taxon>Cucurbitales</taxon>
        <taxon>Cucurbitaceae</taxon>
        <taxon>Benincaseae</taxon>
        <taxon>Citrullus</taxon>
    </lineage>
</organism>
<keyword evidence="3" id="KW-1185">Reference proteome</keyword>
<reference evidence="2 3" key="1">
    <citation type="submission" date="2024-03" db="EMBL/GenBank/DDBJ databases">
        <authorList>
            <person name="Gkanogiannis A."/>
            <person name="Becerra Lopez-Lavalle L."/>
        </authorList>
    </citation>
    <scope>NUCLEOTIDE SEQUENCE [LARGE SCALE GENOMIC DNA]</scope>
</reference>
<evidence type="ECO:0000313" key="3">
    <source>
        <dbReference type="Proteomes" id="UP001642487"/>
    </source>
</evidence>
<evidence type="ECO:0000256" key="1">
    <source>
        <dbReference type="SAM" id="Phobius"/>
    </source>
</evidence>
<name>A0ABP0Y032_9ROSI</name>
<feature type="transmembrane region" description="Helical" evidence="1">
    <location>
        <begin position="83"/>
        <end position="104"/>
    </location>
</feature>
<dbReference type="Proteomes" id="UP001642487">
    <property type="component" value="Chromosome 11"/>
</dbReference>
<keyword evidence="1" id="KW-1133">Transmembrane helix</keyword>
<sequence length="151" mass="16861">MGSHHYRMRASYSCPSLNSSSDLFLLCLSSSSGVLVSGITLLIHLIFVGLSVEPFCFLFQFDQRFNICLGLIFPSPYFDSLAVPLRVFSVIDQWGLLVLHYVFACRVLSTIHSVQCLALAINFWNFVGLLHTTSAWVLKIELNEVDSLPVG</sequence>
<feature type="transmembrane region" description="Helical" evidence="1">
    <location>
        <begin position="23"/>
        <end position="47"/>
    </location>
</feature>
<gene>
    <name evidence="2" type="ORF">CITCOLO1_LOCUS5046</name>
</gene>
<feature type="transmembrane region" description="Helical" evidence="1">
    <location>
        <begin position="116"/>
        <end position="138"/>
    </location>
</feature>
<protein>
    <submittedName>
        <fullName evidence="2">Uncharacterized protein</fullName>
    </submittedName>
</protein>
<keyword evidence="1" id="KW-0472">Membrane</keyword>